<sequence length="318" mass="36680">MACAGKANTGNKKNALKHFKTLTEFHEFRQLPKPLHPLISVVDVSAVPQIDDETPVAMVLDFYSISIKRMKNVRVKYGQHPFDFNEGILSFIAPNQIFSVALTDKAEPVERTGWVINIHPDFLWNTSLAKTIKTYDFWDYSINEALFLSPKEESIINQIVQNIVQECEANIDKFSKHIIISQIESLLGYSDRFYHRQFITREKANHQLLDRLDKLVTDYFNSNNLVHKGLPTVAYLAEELNLSPKYLTTLVKMLTGQNTQQFIHEKLIAKAKEMLTTTEMSVSEIAYELGFEHLQSFSKLFKMKNNISPLEFRQSFNL</sequence>
<dbReference type="InterPro" id="IPR009057">
    <property type="entry name" value="Homeodomain-like_sf"/>
</dbReference>
<dbReference type="STRING" id="1419482.SAMN05444266_104318"/>
<evidence type="ECO:0000256" key="2">
    <source>
        <dbReference type="ARBA" id="ARBA00023125"/>
    </source>
</evidence>
<feature type="domain" description="HTH araC/xylS-type" evidence="4">
    <location>
        <begin position="210"/>
        <end position="315"/>
    </location>
</feature>
<organism evidence="5 6">
    <name type="scientific">Chitinophaga jiangningensis</name>
    <dbReference type="NCBI Taxonomy" id="1419482"/>
    <lineage>
        <taxon>Bacteria</taxon>
        <taxon>Pseudomonadati</taxon>
        <taxon>Bacteroidota</taxon>
        <taxon>Chitinophagia</taxon>
        <taxon>Chitinophagales</taxon>
        <taxon>Chitinophagaceae</taxon>
        <taxon>Chitinophaga</taxon>
    </lineage>
</organism>
<evidence type="ECO:0000256" key="1">
    <source>
        <dbReference type="ARBA" id="ARBA00023015"/>
    </source>
</evidence>
<evidence type="ECO:0000313" key="6">
    <source>
        <dbReference type="Proteomes" id="UP000184420"/>
    </source>
</evidence>
<dbReference type="GO" id="GO:0003700">
    <property type="term" value="F:DNA-binding transcription factor activity"/>
    <property type="evidence" value="ECO:0007669"/>
    <property type="project" value="InterPro"/>
</dbReference>
<dbReference type="SMART" id="SM00342">
    <property type="entry name" value="HTH_ARAC"/>
    <property type="match status" value="1"/>
</dbReference>
<proteinExistence type="predicted"/>
<evidence type="ECO:0000313" key="5">
    <source>
        <dbReference type="EMBL" id="SHL66301.1"/>
    </source>
</evidence>
<dbReference type="EMBL" id="FRBL01000004">
    <property type="protein sequence ID" value="SHL66301.1"/>
    <property type="molecule type" value="Genomic_DNA"/>
</dbReference>
<dbReference type="InterPro" id="IPR018060">
    <property type="entry name" value="HTH_AraC"/>
</dbReference>
<dbReference type="Proteomes" id="UP000184420">
    <property type="component" value="Unassembled WGS sequence"/>
</dbReference>
<name>A0A1M7CG99_9BACT</name>
<dbReference type="PANTHER" id="PTHR43280:SF32">
    <property type="entry name" value="TRANSCRIPTIONAL REGULATORY PROTEIN"/>
    <property type="match status" value="1"/>
</dbReference>
<keyword evidence="1" id="KW-0805">Transcription regulation</keyword>
<evidence type="ECO:0000259" key="4">
    <source>
        <dbReference type="PROSITE" id="PS01124"/>
    </source>
</evidence>
<dbReference type="PROSITE" id="PS01124">
    <property type="entry name" value="HTH_ARAC_FAMILY_2"/>
    <property type="match status" value="1"/>
</dbReference>
<dbReference type="PANTHER" id="PTHR43280">
    <property type="entry name" value="ARAC-FAMILY TRANSCRIPTIONAL REGULATOR"/>
    <property type="match status" value="1"/>
</dbReference>
<evidence type="ECO:0000256" key="3">
    <source>
        <dbReference type="ARBA" id="ARBA00023163"/>
    </source>
</evidence>
<keyword evidence="2" id="KW-0238">DNA-binding</keyword>
<keyword evidence="3" id="KW-0804">Transcription</keyword>
<dbReference type="GO" id="GO:0043565">
    <property type="term" value="F:sequence-specific DNA binding"/>
    <property type="evidence" value="ECO:0007669"/>
    <property type="project" value="InterPro"/>
</dbReference>
<keyword evidence="6" id="KW-1185">Reference proteome</keyword>
<dbReference type="AlphaFoldDB" id="A0A1M7CG99"/>
<reference evidence="5 6" key="1">
    <citation type="submission" date="2016-11" db="EMBL/GenBank/DDBJ databases">
        <authorList>
            <person name="Jaros S."/>
            <person name="Januszkiewicz K."/>
            <person name="Wedrychowicz H."/>
        </authorList>
    </citation>
    <scope>NUCLEOTIDE SEQUENCE [LARGE SCALE GENOMIC DNA]</scope>
    <source>
        <strain evidence="5 6">DSM 27406</strain>
    </source>
</reference>
<dbReference type="Gene3D" id="1.10.10.60">
    <property type="entry name" value="Homeodomain-like"/>
    <property type="match status" value="1"/>
</dbReference>
<gene>
    <name evidence="5" type="ORF">SAMN05444266_104318</name>
</gene>
<protein>
    <submittedName>
        <fullName evidence="5">Transcriptional regulator, AraC family</fullName>
    </submittedName>
</protein>
<dbReference type="Pfam" id="PF12833">
    <property type="entry name" value="HTH_18"/>
    <property type="match status" value="1"/>
</dbReference>
<accession>A0A1M7CG99</accession>
<dbReference type="SUPFAM" id="SSF46689">
    <property type="entry name" value="Homeodomain-like"/>
    <property type="match status" value="1"/>
</dbReference>